<evidence type="ECO:0000313" key="1">
    <source>
        <dbReference type="EMBL" id="KAJ9606702.1"/>
    </source>
</evidence>
<dbReference type="Proteomes" id="UP001172673">
    <property type="component" value="Unassembled WGS sequence"/>
</dbReference>
<proteinExistence type="predicted"/>
<dbReference type="AlphaFoldDB" id="A0AA38X4J6"/>
<reference evidence="1" key="1">
    <citation type="submission" date="2022-10" db="EMBL/GenBank/DDBJ databases">
        <title>Culturing micro-colonial fungi from biological soil crusts in the Mojave desert and describing Neophaeococcomyces mojavensis, and introducing the new genera and species Taxawa tesnikishii.</title>
        <authorList>
            <person name="Kurbessoian T."/>
            <person name="Stajich J.E."/>
        </authorList>
    </citation>
    <scope>NUCLEOTIDE SEQUENCE</scope>
    <source>
        <strain evidence="1">TK_41</strain>
    </source>
</reference>
<name>A0AA38X4J6_9EURO</name>
<comment type="caution">
    <text evidence="1">The sequence shown here is derived from an EMBL/GenBank/DDBJ whole genome shotgun (WGS) entry which is preliminary data.</text>
</comment>
<keyword evidence="2" id="KW-1185">Reference proteome</keyword>
<protein>
    <submittedName>
        <fullName evidence="1">Uncharacterized protein</fullName>
    </submittedName>
</protein>
<dbReference type="EMBL" id="JAPDRK010000013">
    <property type="protein sequence ID" value="KAJ9606702.1"/>
    <property type="molecule type" value="Genomic_DNA"/>
</dbReference>
<accession>A0AA38X4J6</accession>
<organism evidence="1 2">
    <name type="scientific">Cladophialophora chaetospira</name>
    <dbReference type="NCBI Taxonomy" id="386627"/>
    <lineage>
        <taxon>Eukaryota</taxon>
        <taxon>Fungi</taxon>
        <taxon>Dikarya</taxon>
        <taxon>Ascomycota</taxon>
        <taxon>Pezizomycotina</taxon>
        <taxon>Eurotiomycetes</taxon>
        <taxon>Chaetothyriomycetidae</taxon>
        <taxon>Chaetothyriales</taxon>
        <taxon>Herpotrichiellaceae</taxon>
        <taxon>Cladophialophora</taxon>
    </lineage>
</organism>
<sequence length="462" mass="52702">MSCTLFPAQGQPNLISFEGNTDPFGTQPVTLNASTNLYLGIGLQYLENHVWSSGLQLWCVPRGYSTALVTKFDRGFRRKRRDEIFALEVFKDDSQLASIHINTGLAYSAWALFAVTGDRQHQISATNYTAQCLVGLRNYISEAKDRASFQPEHLIFRIIRADILGGHLASALIHAKFLKRLTLARIEAGNGDPVFFNHALYQTNNLALALWKRPMFDPTSVEQFYMKYWTLSMDYTPDMTDFQKRMKFFSQNFRLQKLLEDTAMLFYLTDSCLTGRLSIPSEKYCALNVRAEYLQICLINLVHDQQDRCRLITAPPLTATMNANICLALTAILSIRFQKHEPMINGVPASTVSLTVLGKLQTACIQLDSNMTPLEKEQFADASLWIAFIAALVEHRFSGVAAHLKSPEQWWWSRLTSLISRRKIRSWLQVHQCLIQFPYHNSETPLPRADWLDETFRSVGKI</sequence>
<evidence type="ECO:0000313" key="2">
    <source>
        <dbReference type="Proteomes" id="UP001172673"/>
    </source>
</evidence>
<gene>
    <name evidence="1" type="ORF">H2200_008710</name>
</gene>